<dbReference type="Gene3D" id="2.60.40.10">
    <property type="entry name" value="Immunoglobulins"/>
    <property type="match status" value="1"/>
</dbReference>
<dbReference type="RefSeq" id="XP_022249809.1">
    <property type="nucleotide sequence ID" value="XM_022394101.1"/>
</dbReference>
<dbReference type="RefSeq" id="XP_013781831.1">
    <property type="nucleotide sequence ID" value="XM_013926377.2"/>
</dbReference>
<dbReference type="PANTHER" id="PTHR22958">
    <property type="entry name" value="GLYCEROPHOSPHORYL DIESTER PHOSPHODIESTERASE"/>
    <property type="match status" value="1"/>
</dbReference>
<name>A0ABM1T1Q0_LIMPO</name>
<dbReference type="Pfam" id="PF03009">
    <property type="entry name" value="GDPD"/>
    <property type="match status" value="1"/>
</dbReference>
<evidence type="ECO:0000313" key="15">
    <source>
        <dbReference type="RefSeq" id="XP_022249808.1"/>
    </source>
</evidence>
<keyword evidence="4" id="KW-0460">Magnesium</keyword>
<feature type="region of interest" description="Disordered" evidence="7">
    <location>
        <begin position="416"/>
        <end position="435"/>
    </location>
</feature>
<evidence type="ECO:0000313" key="13">
    <source>
        <dbReference type="RefSeq" id="XP_013781832.1"/>
    </source>
</evidence>
<keyword evidence="6" id="KW-0456">Lyase</keyword>
<keyword evidence="5" id="KW-1015">Disulfide bond</keyword>
<feature type="domain" description="GP-PDE" evidence="9">
    <location>
        <begin position="323"/>
        <end position="616"/>
    </location>
</feature>
<dbReference type="PROSITE" id="PS51166">
    <property type="entry name" value="CBM20"/>
    <property type="match status" value="1"/>
</dbReference>
<dbReference type="InterPro" id="IPR030395">
    <property type="entry name" value="GP_PDE_dom"/>
</dbReference>
<dbReference type="SUPFAM" id="SSF51695">
    <property type="entry name" value="PLC-like phosphodiesterases"/>
    <property type="match status" value="1"/>
</dbReference>
<organism evidence="10 14">
    <name type="scientific">Limulus polyphemus</name>
    <name type="common">Atlantic horseshoe crab</name>
    <dbReference type="NCBI Taxonomy" id="6850"/>
    <lineage>
        <taxon>Eukaryota</taxon>
        <taxon>Metazoa</taxon>
        <taxon>Ecdysozoa</taxon>
        <taxon>Arthropoda</taxon>
        <taxon>Chelicerata</taxon>
        <taxon>Merostomata</taxon>
        <taxon>Xiphosura</taxon>
        <taxon>Limulidae</taxon>
        <taxon>Limulus</taxon>
    </lineage>
</organism>
<dbReference type="PROSITE" id="PS50007">
    <property type="entry name" value="PIPLC_X_DOMAIN"/>
    <property type="match status" value="1"/>
</dbReference>
<evidence type="ECO:0000313" key="12">
    <source>
        <dbReference type="RefSeq" id="XP_013781831.1"/>
    </source>
</evidence>
<accession>A0ABM1T1Q0</accession>
<evidence type="ECO:0000313" key="11">
    <source>
        <dbReference type="RefSeq" id="XP_013781830.1"/>
    </source>
</evidence>
<dbReference type="RefSeq" id="XP_013781830.1">
    <property type="nucleotide sequence ID" value="XM_013926376.2"/>
</dbReference>
<evidence type="ECO:0000313" key="10">
    <source>
        <dbReference type="Proteomes" id="UP000694941"/>
    </source>
</evidence>
<dbReference type="InterPro" id="IPR051578">
    <property type="entry name" value="GDPD"/>
</dbReference>
<sequence>MTGGSISIKLQVEVVTAPGESVCVTGNLPELGCWQVAKVVPLHLQNPEANIWSGVIHVPGDQTMEFRYLVAILLEPTIETPETKVIVRRWETNIHPRTLNLVNDLELVNNLPVDVFGCYDGQEKIQQGWLTEETVVQLKLYNNSITIWKGKYRNVSFSVHVSPVDLGKRESEVNIHREDSEQESHMEFGRSNWPVIEIAVMNDAECIFHDQEQFGHLYNSEEYVVFQAQMLKPHTVAYMVDLYVRNMDISSENDQCIPEHMGFCYILPSNMQGTTGTCTMPITGSRQQPIGQLTLEYLVVKPLKNCMCDFRISYARHWKRIRGLDVGHRGSGNARRSDKIENLLENTVASFNYAARHGADMVELDVQLSKDMVPVIYHDYHISISMKKKKVTQEHEKLDVNVKDLTVHQLQMLTLSPSSKGGHNHDFSEDDTEDNQPFPTLKHVLEAVDQHVGFNVEVKSPMQLRDGTWEGDGHFDLNSYMDIILTDLLQHAGSRYILLSCFHPDICTMIRLKQNKYPLLFLTQGVTDKYPPYLDCRTSSIPMATFFCRSAGILGVNAHTEELLRDLSLISFVTSCNLVLFCWGEDNNNRETIQQLKAAGVDGVICDRVDEFASHKQGDIIFLLSPEIKGGEKVAMLEAAGYSSLSESSG</sequence>
<dbReference type="InterPro" id="IPR002044">
    <property type="entry name" value="CBM20"/>
</dbReference>
<evidence type="ECO:0000259" key="9">
    <source>
        <dbReference type="PROSITE" id="PS51704"/>
    </source>
</evidence>
<evidence type="ECO:0000256" key="4">
    <source>
        <dbReference type="ARBA" id="ARBA00022842"/>
    </source>
</evidence>
<dbReference type="PROSITE" id="PS51704">
    <property type="entry name" value="GP_PDE"/>
    <property type="match status" value="1"/>
</dbReference>
<dbReference type="InterPro" id="IPR013783">
    <property type="entry name" value="Ig-like_fold"/>
</dbReference>
<evidence type="ECO:0000256" key="5">
    <source>
        <dbReference type="ARBA" id="ARBA00023157"/>
    </source>
</evidence>
<keyword evidence="10" id="KW-1185">Reference proteome</keyword>
<protein>
    <submittedName>
        <fullName evidence="11 12">Glycerophosphocholine phosphodiesterase GPCPD1-like</fullName>
    </submittedName>
</protein>
<keyword evidence="2" id="KW-0479">Metal-binding</keyword>
<evidence type="ECO:0000256" key="1">
    <source>
        <dbReference type="ARBA" id="ARBA00000110"/>
    </source>
</evidence>
<dbReference type="SMART" id="SM01065">
    <property type="entry name" value="CBM_2"/>
    <property type="match status" value="1"/>
</dbReference>
<dbReference type="Proteomes" id="UP000694941">
    <property type="component" value="Unplaced"/>
</dbReference>
<dbReference type="InterPro" id="IPR017946">
    <property type="entry name" value="PLC-like_Pdiesterase_TIM-brl"/>
</dbReference>
<gene>
    <name evidence="11 12 13 14 15 16" type="primary">LOC106466137</name>
</gene>
<evidence type="ECO:0000256" key="2">
    <source>
        <dbReference type="ARBA" id="ARBA00022723"/>
    </source>
</evidence>
<comment type="catalytic activity">
    <reaction evidence="1">
        <text>an N-(acyl)-sphingosylphosphoethanolamine = an N-(acyl)-sphingosyl-1,3-cyclic phosphate + ethanolamine</text>
        <dbReference type="Rhea" id="RHEA:60648"/>
        <dbReference type="ChEBI" id="CHEBI:57603"/>
        <dbReference type="ChEBI" id="CHEBI:143891"/>
        <dbReference type="ChEBI" id="CHEBI:143892"/>
    </reaction>
</comment>
<evidence type="ECO:0000256" key="6">
    <source>
        <dbReference type="ARBA" id="ARBA00023239"/>
    </source>
</evidence>
<evidence type="ECO:0000259" key="8">
    <source>
        <dbReference type="PROSITE" id="PS51166"/>
    </source>
</evidence>
<feature type="domain" description="CBM20" evidence="8">
    <location>
        <begin position="1"/>
        <end position="118"/>
    </location>
</feature>
<evidence type="ECO:0000256" key="3">
    <source>
        <dbReference type="ARBA" id="ARBA00022801"/>
    </source>
</evidence>
<keyword evidence="3" id="KW-0378">Hydrolase</keyword>
<evidence type="ECO:0000256" key="7">
    <source>
        <dbReference type="SAM" id="MobiDB-lite"/>
    </source>
</evidence>
<proteinExistence type="predicted"/>
<dbReference type="RefSeq" id="XP_022249806.1">
    <property type="nucleotide sequence ID" value="XM_022394098.1"/>
</dbReference>
<dbReference type="Pfam" id="PF00686">
    <property type="entry name" value="CBM_20"/>
    <property type="match status" value="1"/>
</dbReference>
<dbReference type="Pfam" id="PF25329">
    <property type="entry name" value="C2_GDE1"/>
    <property type="match status" value="1"/>
</dbReference>
<dbReference type="RefSeq" id="XP_022249808.1">
    <property type="nucleotide sequence ID" value="XM_022394100.1"/>
</dbReference>
<dbReference type="RefSeq" id="XP_013781832.1">
    <property type="nucleotide sequence ID" value="XM_013926378.2"/>
</dbReference>
<dbReference type="GeneID" id="106466137"/>
<dbReference type="Gene3D" id="3.20.20.190">
    <property type="entry name" value="Phosphatidylinositol (PI) phosphodiesterase"/>
    <property type="match status" value="1"/>
</dbReference>
<dbReference type="PANTHER" id="PTHR22958:SF1">
    <property type="entry name" value="GLYCEROPHOSPHOCHOLINE PHOSPHODIESTERASE GPCPD1"/>
    <property type="match status" value="1"/>
</dbReference>
<reference evidence="11 12" key="1">
    <citation type="submission" date="2025-05" db="UniProtKB">
        <authorList>
            <consortium name="RefSeq"/>
        </authorList>
    </citation>
    <scope>IDENTIFICATION</scope>
    <source>
        <tissue evidence="11 12">Muscle</tissue>
    </source>
</reference>
<evidence type="ECO:0000313" key="14">
    <source>
        <dbReference type="RefSeq" id="XP_022249806.1"/>
    </source>
</evidence>
<dbReference type="SUPFAM" id="SSF49452">
    <property type="entry name" value="Starch-binding domain-like"/>
    <property type="match status" value="1"/>
</dbReference>
<dbReference type="InterPro" id="IPR013784">
    <property type="entry name" value="Carb-bd-like_fold"/>
</dbReference>
<evidence type="ECO:0000313" key="16">
    <source>
        <dbReference type="RefSeq" id="XP_022249809.1"/>
    </source>
</evidence>
<dbReference type="InterPro" id="IPR057506">
    <property type="entry name" value="C2_GPCPD1"/>
</dbReference>